<sequence length="108" mass="12758">MSKSIRGRRPLTFVLRDMQKRLFWEAESSKECEAEMDRLRPDYLRYCHLLEIEQACVDSIRGIYALIGTQIDFSTLPSNVKQVLYHVLSTPKKQEYSNKSKRMEVVRT</sequence>
<accession>A0A0F8X9T0</accession>
<name>A0A0F8X9T0_9ZZZZ</name>
<evidence type="ECO:0000313" key="1">
    <source>
        <dbReference type="EMBL" id="KKK65862.1"/>
    </source>
</evidence>
<comment type="caution">
    <text evidence="1">The sequence shown here is derived from an EMBL/GenBank/DDBJ whole genome shotgun (WGS) entry which is preliminary data.</text>
</comment>
<protein>
    <submittedName>
        <fullName evidence="1">Uncharacterized protein</fullName>
    </submittedName>
</protein>
<proteinExistence type="predicted"/>
<gene>
    <name evidence="1" type="ORF">LCGC14_2969870</name>
</gene>
<dbReference type="EMBL" id="LAZR01060351">
    <property type="protein sequence ID" value="KKK65862.1"/>
    <property type="molecule type" value="Genomic_DNA"/>
</dbReference>
<reference evidence="1" key="1">
    <citation type="journal article" date="2015" name="Nature">
        <title>Complex archaea that bridge the gap between prokaryotes and eukaryotes.</title>
        <authorList>
            <person name="Spang A."/>
            <person name="Saw J.H."/>
            <person name="Jorgensen S.L."/>
            <person name="Zaremba-Niedzwiedzka K."/>
            <person name="Martijn J."/>
            <person name="Lind A.E."/>
            <person name="van Eijk R."/>
            <person name="Schleper C."/>
            <person name="Guy L."/>
            <person name="Ettema T.J."/>
        </authorList>
    </citation>
    <scope>NUCLEOTIDE SEQUENCE</scope>
</reference>
<organism evidence="1">
    <name type="scientific">marine sediment metagenome</name>
    <dbReference type="NCBI Taxonomy" id="412755"/>
    <lineage>
        <taxon>unclassified sequences</taxon>
        <taxon>metagenomes</taxon>
        <taxon>ecological metagenomes</taxon>
    </lineage>
</organism>
<dbReference type="AlphaFoldDB" id="A0A0F8X9T0"/>